<name>A0A6P2DLK2_9BACT</name>
<accession>A0A6P2DLK2</accession>
<evidence type="ECO:0000256" key="1">
    <source>
        <dbReference type="SAM" id="MobiDB-lite"/>
    </source>
</evidence>
<evidence type="ECO:0000313" key="2">
    <source>
        <dbReference type="EMBL" id="VTS01684.1"/>
    </source>
</evidence>
<dbReference type="AlphaFoldDB" id="A0A6P2DLK2"/>
<dbReference type="Proteomes" id="UP000464178">
    <property type="component" value="Chromosome"/>
</dbReference>
<dbReference type="EMBL" id="LR593886">
    <property type="protein sequence ID" value="VTS01684.1"/>
    <property type="molecule type" value="Genomic_DNA"/>
</dbReference>
<sequence>MRRPLTASVTGPEVMNVGGKFRVYAGLSANDAVEGGEAGKMPLSACFIRSPSGFAFLSPLLPLCRACFPPASIRLPCLNFLADSPDKNADDDLMRRPPKVTNSLL</sequence>
<proteinExistence type="predicted"/>
<reference evidence="2 3" key="1">
    <citation type="submission" date="2019-05" db="EMBL/GenBank/DDBJ databases">
        <authorList>
            <consortium name="Science for Life Laboratories"/>
        </authorList>
    </citation>
    <scope>NUCLEOTIDE SEQUENCE [LARGE SCALE GENOMIC DNA]</scope>
    <source>
        <strain evidence="2">Soil9</strain>
    </source>
</reference>
<protein>
    <submittedName>
        <fullName evidence="2">Uncharacterized protein</fullName>
    </submittedName>
</protein>
<gene>
    <name evidence="2" type="ORF">SOIL9_77670</name>
</gene>
<feature type="region of interest" description="Disordered" evidence="1">
    <location>
        <begin position="85"/>
        <end position="105"/>
    </location>
</feature>
<evidence type="ECO:0000313" key="3">
    <source>
        <dbReference type="Proteomes" id="UP000464178"/>
    </source>
</evidence>
<organism evidence="2 3">
    <name type="scientific">Gemmata massiliana</name>
    <dbReference type="NCBI Taxonomy" id="1210884"/>
    <lineage>
        <taxon>Bacteria</taxon>
        <taxon>Pseudomonadati</taxon>
        <taxon>Planctomycetota</taxon>
        <taxon>Planctomycetia</taxon>
        <taxon>Gemmatales</taxon>
        <taxon>Gemmataceae</taxon>
        <taxon>Gemmata</taxon>
    </lineage>
</organism>
<keyword evidence="3" id="KW-1185">Reference proteome</keyword>
<feature type="compositionally biased region" description="Basic and acidic residues" evidence="1">
    <location>
        <begin position="85"/>
        <end position="95"/>
    </location>
</feature>
<dbReference type="KEGG" id="gms:SOIL9_77670"/>